<reference evidence="1" key="1">
    <citation type="submission" date="2023-04" db="EMBL/GenBank/DDBJ databases">
        <title>Draft Genome sequencing of Naganishia species isolated from polar environments using Oxford Nanopore Technology.</title>
        <authorList>
            <person name="Leo P."/>
            <person name="Venkateswaran K."/>
        </authorList>
    </citation>
    <scope>NUCLEOTIDE SEQUENCE</scope>
    <source>
        <strain evidence="1">MNA-CCFEE 5262</strain>
    </source>
</reference>
<evidence type="ECO:0000313" key="2">
    <source>
        <dbReference type="Proteomes" id="UP001230649"/>
    </source>
</evidence>
<protein>
    <submittedName>
        <fullName evidence="1">Uncharacterized protein</fullName>
    </submittedName>
</protein>
<comment type="caution">
    <text evidence="1">The sequence shown here is derived from an EMBL/GenBank/DDBJ whole genome shotgun (WGS) entry which is preliminary data.</text>
</comment>
<proteinExistence type="predicted"/>
<dbReference type="EMBL" id="JASBWS010000076">
    <property type="protein sequence ID" value="KAJ9100344.1"/>
    <property type="molecule type" value="Genomic_DNA"/>
</dbReference>
<keyword evidence="2" id="KW-1185">Reference proteome</keyword>
<evidence type="ECO:0000313" key="1">
    <source>
        <dbReference type="EMBL" id="KAJ9100344.1"/>
    </source>
</evidence>
<dbReference type="Proteomes" id="UP001230649">
    <property type="component" value="Unassembled WGS sequence"/>
</dbReference>
<sequence length="599" mass="64012">MSIVITAGSQEAKQLQDDIQNELIRRGTADPEDSTMAEYVTVMLNPTFTPWLFSRAEAIALGTAAVQPEPEAKPVVEDASMEAMDTSTSGLSRPGRPVGNAGPRLLSHALAPLGNQPIRTHMSQGVKRGFSPEQSRAEENKRRSLGGNRHAPSGPRAMRDEEMVDDSDARDSRQNGANGAGKSLIERLGGPPLNHQAPEFHMGAGSHRGRGQGRPRGGHHGQNGHPYQRPMQQRGMQNNGFFPQAFPGGPEAFAMQTLMMQQQEQMMQMQLMMQQMAQAIQPNGQLGQQPPTHGRRHISAQPQQKIGGHTISARPAGTVLGNRSLVNETVMPENPTSVEICKFGVGCTNKRCPYSHPSPVATQASGMVLRADACPNGRLCKDPDCPYSHVSPAQVNEDGGPSKILCKFPNCTNPNCHFRHEDANGNPIPPPALTRKQAESSEMETDDPAEQDDVSVTMGHATSSAGMALGKSALDLPLGSTGPAKPLPAKPLNGTVPVPCKFGAGCTNPKCKFIHDNRKPCNFGVKCFKADCPYSHPPGRKLGGAAISTDGFTPYKPKEGQLVDRSFGGESAAVEKVLPGSGLNVKAEPAEDDIKVEMG</sequence>
<gene>
    <name evidence="1" type="ORF">QFC20_005477</name>
</gene>
<name>A0ACC2VLQ9_9TREE</name>
<accession>A0ACC2VLQ9</accession>
<organism evidence="1 2">
    <name type="scientific">Naganishia adeliensis</name>
    <dbReference type="NCBI Taxonomy" id="92952"/>
    <lineage>
        <taxon>Eukaryota</taxon>
        <taxon>Fungi</taxon>
        <taxon>Dikarya</taxon>
        <taxon>Basidiomycota</taxon>
        <taxon>Agaricomycotina</taxon>
        <taxon>Tremellomycetes</taxon>
        <taxon>Filobasidiales</taxon>
        <taxon>Filobasidiaceae</taxon>
        <taxon>Naganishia</taxon>
    </lineage>
</organism>